<feature type="region of interest" description="Disordered" evidence="1">
    <location>
        <begin position="320"/>
        <end position="373"/>
    </location>
</feature>
<dbReference type="InParanoid" id="A0A067MFX3"/>
<dbReference type="AlphaFoldDB" id="A0A067MFX3"/>
<feature type="compositionally biased region" description="Low complexity" evidence="1">
    <location>
        <begin position="65"/>
        <end position="103"/>
    </location>
</feature>
<sequence length="373" mass="40364">MPPKTRGSTKKSKADTANPTATDTTGTPERTLTPLPPPPMPVPSATGGSQRGRGCPATRSSTANSATGPAPSTTRPASPAIVPSATAPSTTTPLPSAATPASPNGSAMMQPITRADRARMARERHIVRRALEKAGETYLPALSIQQLRALKGRIAKLEQDVEEHCERKANRSQTKASDHIPRPTGCLHLQEHMGLADDPKTYHCIHIHIGQDAVIKIICCLGADLTCPWTAQSRTVQGHIFDAVWERKPLLNCYPGNWATEGITIQFFGNHISYARRKANINSNFNCRRMATIRRCCGEGAKTSSHSSYASTSRTTLDNLAHMEDEEMEDEEGNPTDDEGSPTDEEADPDKMDEDLSESDEEGSGDESREISD</sequence>
<accession>A0A067MFX3</accession>
<feature type="compositionally biased region" description="Low complexity" evidence="1">
    <location>
        <begin position="15"/>
        <end position="33"/>
    </location>
</feature>
<evidence type="ECO:0000313" key="2">
    <source>
        <dbReference type="EMBL" id="KDQ13615.1"/>
    </source>
</evidence>
<organism evidence="2 3">
    <name type="scientific">Botryobasidium botryosum (strain FD-172 SS1)</name>
    <dbReference type="NCBI Taxonomy" id="930990"/>
    <lineage>
        <taxon>Eukaryota</taxon>
        <taxon>Fungi</taxon>
        <taxon>Dikarya</taxon>
        <taxon>Basidiomycota</taxon>
        <taxon>Agaricomycotina</taxon>
        <taxon>Agaricomycetes</taxon>
        <taxon>Cantharellales</taxon>
        <taxon>Botryobasidiaceae</taxon>
        <taxon>Botryobasidium</taxon>
    </lineage>
</organism>
<evidence type="ECO:0000256" key="1">
    <source>
        <dbReference type="SAM" id="MobiDB-lite"/>
    </source>
</evidence>
<feature type="compositionally biased region" description="Acidic residues" evidence="1">
    <location>
        <begin position="324"/>
        <end position="365"/>
    </location>
</feature>
<dbReference type="EMBL" id="KL198042">
    <property type="protein sequence ID" value="KDQ13615.1"/>
    <property type="molecule type" value="Genomic_DNA"/>
</dbReference>
<dbReference type="Proteomes" id="UP000027195">
    <property type="component" value="Unassembled WGS sequence"/>
</dbReference>
<keyword evidence="3" id="KW-1185">Reference proteome</keyword>
<evidence type="ECO:0000313" key="3">
    <source>
        <dbReference type="Proteomes" id="UP000027195"/>
    </source>
</evidence>
<dbReference type="STRING" id="930990.A0A067MFX3"/>
<reference evidence="3" key="1">
    <citation type="journal article" date="2014" name="Proc. Natl. Acad. Sci. U.S.A.">
        <title>Extensive sampling of basidiomycete genomes demonstrates inadequacy of the white-rot/brown-rot paradigm for wood decay fungi.</title>
        <authorList>
            <person name="Riley R."/>
            <person name="Salamov A.A."/>
            <person name="Brown D.W."/>
            <person name="Nagy L.G."/>
            <person name="Floudas D."/>
            <person name="Held B.W."/>
            <person name="Levasseur A."/>
            <person name="Lombard V."/>
            <person name="Morin E."/>
            <person name="Otillar R."/>
            <person name="Lindquist E.A."/>
            <person name="Sun H."/>
            <person name="LaButti K.M."/>
            <person name="Schmutz J."/>
            <person name="Jabbour D."/>
            <person name="Luo H."/>
            <person name="Baker S.E."/>
            <person name="Pisabarro A.G."/>
            <person name="Walton J.D."/>
            <person name="Blanchette R.A."/>
            <person name="Henrissat B."/>
            <person name="Martin F."/>
            <person name="Cullen D."/>
            <person name="Hibbett D.S."/>
            <person name="Grigoriev I.V."/>
        </authorList>
    </citation>
    <scope>NUCLEOTIDE SEQUENCE [LARGE SCALE GENOMIC DNA]</scope>
    <source>
        <strain evidence="3">FD-172 SS1</strain>
    </source>
</reference>
<name>A0A067MFX3_BOTB1</name>
<dbReference type="HOGENOM" id="CLU_741835_0_0_1"/>
<feature type="region of interest" description="Disordered" evidence="1">
    <location>
        <begin position="1"/>
        <end position="110"/>
    </location>
</feature>
<protein>
    <submittedName>
        <fullName evidence="2">Uncharacterized protein</fullName>
    </submittedName>
</protein>
<proteinExistence type="predicted"/>
<gene>
    <name evidence="2" type="ORF">BOTBODRAFT_45060</name>
</gene>